<accession>A0A0R1MBK9</accession>
<dbReference type="SUPFAM" id="SSF161111">
    <property type="entry name" value="Cation efflux protein transmembrane domain-like"/>
    <property type="match status" value="1"/>
</dbReference>
<evidence type="ECO:0000256" key="1">
    <source>
        <dbReference type="ARBA" id="ARBA00004141"/>
    </source>
</evidence>
<comment type="subcellular location">
    <subcellularLocation>
        <location evidence="1">Membrane</location>
        <topology evidence="1">Multi-pass membrane protein</topology>
    </subcellularLocation>
</comment>
<dbReference type="NCBIfam" id="TIGR01297">
    <property type="entry name" value="CDF"/>
    <property type="match status" value="1"/>
</dbReference>
<dbReference type="PATRIC" id="fig|1423731.3.peg.229"/>
<evidence type="ECO:0000259" key="9">
    <source>
        <dbReference type="Pfam" id="PF16916"/>
    </source>
</evidence>
<dbReference type="AlphaFoldDB" id="A0A0R1MBK9"/>
<sequence length="303" mass="33672">MQQRYYNLKIAQKGVLISLAAYITLALLKIIIGRLSHSETLLADGSGNVTDIFSSCAIMIGLRLARRPPDENHQYGHWRAETLATLITSFIMLLVGLSVLYSSINDFILGRNEVPDIYALFVGLFSGFIMFGVYLHNSHLAQKIDSASLLAIAKDTRNDALTSFATSVTIVGANFKMPWLDSIVALLIGLTILKTAYSIFADSAFSLSDGFDDTLLAEYSAAVNELPGVELVHNIQGRSYGANIFVDIIIWVDPQMSVRESHHITEKVESLLRRQYGVFDTDVHVEPWDVDYEPMQPNELNSH</sequence>
<dbReference type="PANTHER" id="PTHR43840">
    <property type="entry name" value="MITOCHONDRIAL METAL TRANSPORTER 1-RELATED"/>
    <property type="match status" value="1"/>
</dbReference>
<keyword evidence="6 7" id="KW-0472">Membrane</keyword>
<keyword evidence="4 7" id="KW-0812">Transmembrane</keyword>
<dbReference type="InterPro" id="IPR036837">
    <property type="entry name" value="Cation_efflux_CTD_sf"/>
</dbReference>
<evidence type="ECO:0000313" key="10">
    <source>
        <dbReference type="EMBL" id="KRL03220.1"/>
    </source>
</evidence>
<keyword evidence="3" id="KW-0813">Transport</keyword>
<evidence type="ECO:0000313" key="11">
    <source>
        <dbReference type="Proteomes" id="UP000051621"/>
    </source>
</evidence>
<feature type="domain" description="Cation efflux protein transmembrane" evidence="8">
    <location>
        <begin position="15"/>
        <end position="207"/>
    </location>
</feature>
<feature type="transmembrane region" description="Helical" evidence="7">
    <location>
        <begin position="14"/>
        <end position="33"/>
    </location>
</feature>
<dbReference type="GO" id="GO:0016020">
    <property type="term" value="C:membrane"/>
    <property type="evidence" value="ECO:0007669"/>
    <property type="project" value="UniProtKB-SubCell"/>
</dbReference>
<evidence type="ECO:0000256" key="4">
    <source>
        <dbReference type="ARBA" id="ARBA00022692"/>
    </source>
</evidence>
<protein>
    <submittedName>
        <fullName evidence="10">Cation efflux transporter</fullName>
    </submittedName>
</protein>
<dbReference type="InterPro" id="IPR027469">
    <property type="entry name" value="Cation_efflux_TMD_sf"/>
</dbReference>
<comment type="caution">
    <text evidence="10">The sequence shown here is derived from an EMBL/GenBank/DDBJ whole genome shotgun (WGS) entry which is preliminary data.</text>
</comment>
<organism evidence="10 11">
    <name type="scientific">Liquorilactobacillus capillatus DSM 19910</name>
    <dbReference type="NCBI Taxonomy" id="1423731"/>
    <lineage>
        <taxon>Bacteria</taxon>
        <taxon>Bacillati</taxon>
        <taxon>Bacillota</taxon>
        <taxon>Bacilli</taxon>
        <taxon>Lactobacillales</taxon>
        <taxon>Lactobacillaceae</taxon>
        <taxon>Liquorilactobacillus</taxon>
    </lineage>
</organism>
<comment type="similarity">
    <text evidence="2">Belongs to the cation diffusion facilitator (CDF) transporter (TC 2.A.4) family.</text>
</comment>
<dbReference type="InterPro" id="IPR058533">
    <property type="entry name" value="Cation_efflux_TM"/>
</dbReference>
<dbReference type="InterPro" id="IPR050291">
    <property type="entry name" value="CDF_Transporter"/>
</dbReference>
<feature type="transmembrane region" description="Helical" evidence="7">
    <location>
        <begin position="83"/>
        <end position="104"/>
    </location>
</feature>
<dbReference type="FunFam" id="1.20.1510.10:FF:000006">
    <property type="entry name" value="Divalent cation efflux transporter"/>
    <property type="match status" value="1"/>
</dbReference>
<evidence type="ECO:0000259" key="8">
    <source>
        <dbReference type="Pfam" id="PF01545"/>
    </source>
</evidence>
<keyword evidence="5 7" id="KW-1133">Transmembrane helix</keyword>
<dbReference type="InterPro" id="IPR002524">
    <property type="entry name" value="Cation_efflux"/>
</dbReference>
<feature type="domain" description="Cation efflux protein cytoplasmic" evidence="9">
    <location>
        <begin position="214"/>
        <end position="287"/>
    </location>
</feature>
<dbReference type="Gene3D" id="1.20.1510.10">
    <property type="entry name" value="Cation efflux protein transmembrane domain"/>
    <property type="match status" value="1"/>
</dbReference>
<evidence type="ECO:0000256" key="3">
    <source>
        <dbReference type="ARBA" id="ARBA00022448"/>
    </source>
</evidence>
<evidence type="ECO:0000256" key="5">
    <source>
        <dbReference type="ARBA" id="ARBA00022989"/>
    </source>
</evidence>
<dbReference type="EMBL" id="AZEF01000006">
    <property type="protein sequence ID" value="KRL03220.1"/>
    <property type="molecule type" value="Genomic_DNA"/>
</dbReference>
<dbReference type="Proteomes" id="UP000051621">
    <property type="component" value="Unassembled WGS sequence"/>
</dbReference>
<feature type="transmembrane region" description="Helical" evidence="7">
    <location>
        <begin position="116"/>
        <end position="135"/>
    </location>
</feature>
<dbReference type="GO" id="GO:0008324">
    <property type="term" value="F:monoatomic cation transmembrane transporter activity"/>
    <property type="evidence" value="ECO:0007669"/>
    <property type="project" value="InterPro"/>
</dbReference>
<dbReference type="Gene3D" id="3.30.70.1350">
    <property type="entry name" value="Cation efflux protein, cytoplasmic domain"/>
    <property type="match status" value="1"/>
</dbReference>
<gene>
    <name evidence="10" type="ORF">FC81_GL000223</name>
</gene>
<reference evidence="10 11" key="1">
    <citation type="journal article" date="2015" name="Genome Announc.">
        <title>Expanding the biotechnology potential of lactobacilli through comparative genomics of 213 strains and associated genera.</title>
        <authorList>
            <person name="Sun Z."/>
            <person name="Harris H.M."/>
            <person name="McCann A."/>
            <person name="Guo C."/>
            <person name="Argimon S."/>
            <person name="Zhang W."/>
            <person name="Yang X."/>
            <person name="Jeffery I.B."/>
            <person name="Cooney J.C."/>
            <person name="Kagawa T.F."/>
            <person name="Liu W."/>
            <person name="Song Y."/>
            <person name="Salvetti E."/>
            <person name="Wrobel A."/>
            <person name="Rasinkangas P."/>
            <person name="Parkhill J."/>
            <person name="Rea M.C."/>
            <person name="O'Sullivan O."/>
            <person name="Ritari J."/>
            <person name="Douillard F.P."/>
            <person name="Paul Ross R."/>
            <person name="Yang R."/>
            <person name="Briner A.E."/>
            <person name="Felis G.E."/>
            <person name="de Vos W.M."/>
            <person name="Barrangou R."/>
            <person name="Klaenhammer T.R."/>
            <person name="Caufield P.W."/>
            <person name="Cui Y."/>
            <person name="Zhang H."/>
            <person name="O'Toole P.W."/>
        </authorList>
    </citation>
    <scope>NUCLEOTIDE SEQUENCE [LARGE SCALE GENOMIC DNA]</scope>
    <source>
        <strain evidence="10 11">DSM 19910</strain>
    </source>
</reference>
<dbReference type="InterPro" id="IPR027470">
    <property type="entry name" value="Cation_efflux_CTD"/>
</dbReference>
<dbReference type="RefSeq" id="WP_057742186.1">
    <property type="nucleotide sequence ID" value="NZ_AZEF01000006.1"/>
</dbReference>
<dbReference type="SUPFAM" id="SSF160240">
    <property type="entry name" value="Cation efflux protein cytoplasmic domain-like"/>
    <property type="match status" value="1"/>
</dbReference>
<evidence type="ECO:0000256" key="6">
    <source>
        <dbReference type="ARBA" id="ARBA00023136"/>
    </source>
</evidence>
<dbReference type="STRING" id="1423731.FC81_GL000223"/>
<evidence type="ECO:0000256" key="2">
    <source>
        <dbReference type="ARBA" id="ARBA00008114"/>
    </source>
</evidence>
<dbReference type="Pfam" id="PF16916">
    <property type="entry name" value="ZT_dimer"/>
    <property type="match status" value="1"/>
</dbReference>
<proteinExistence type="inferred from homology"/>
<dbReference type="PANTHER" id="PTHR43840:SF50">
    <property type="entry name" value="MANGANESE EFFLUX SYSTEM PROTEIN MNES"/>
    <property type="match status" value="1"/>
</dbReference>
<keyword evidence="11" id="KW-1185">Reference proteome</keyword>
<name>A0A0R1MBK9_9LACO</name>
<dbReference type="OrthoDB" id="9806522at2"/>
<dbReference type="Pfam" id="PF01545">
    <property type="entry name" value="Cation_efflux"/>
    <property type="match status" value="1"/>
</dbReference>
<evidence type="ECO:0000256" key="7">
    <source>
        <dbReference type="SAM" id="Phobius"/>
    </source>
</evidence>